<evidence type="ECO:0000313" key="2">
    <source>
        <dbReference type="EMBL" id="RBB39512.1"/>
    </source>
</evidence>
<dbReference type="RefSeq" id="WP_113045754.1">
    <property type="nucleotide sequence ID" value="NZ_QMFZ01000010.1"/>
</dbReference>
<feature type="transmembrane region" description="Helical" evidence="1">
    <location>
        <begin position="34"/>
        <end position="58"/>
    </location>
</feature>
<dbReference type="Proteomes" id="UP000252458">
    <property type="component" value="Unassembled WGS sequence"/>
</dbReference>
<accession>A0A365QVZ7</accession>
<name>A0A365QVZ7_9BURK</name>
<keyword evidence="3" id="KW-1185">Reference proteome</keyword>
<evidence type="ECO:0000313" key="3">
    <source>
        <dbReference type="Proteomes" id="UP000252458"/>
    </source>
</evidence>
<evidence type="ECO:0000256" key="1">
    <source>
        <dbReference type="SAM" id="Phobius"/>
    </source>
</evidence>
<sequence length="68" mass="7152">MMRLPNRIVLATLGVFIALSSLLGVEHAMLAGAPVLPYAIVALVSGVAAFVAQLASAAGERRRCARYR</sequence>
<reference evidence="2 3" key="1">
    <citation type="submission" date="2018-06" db="EMBL/GenBank/DDBJ databases">
        <title>Draft genome sequence of Burkholderia reimsis strain BE51 isolated from a French agricultural soil.</title>
        <authorList>
            <person name="Esmaeel Q."/>
        </authorList>
    </citation>
    <scope>NUCLEOTIDE SEQUENCE [LARGE SCALE GENOMIC DNA]</scope>
    <source>
        <strain evidence="2 3">BE51</strain>
    </source>
</reference>
<protein>
    <recommendedName>
        <fullName evidence="4">DUF2964 family protein</fullName>
    </recommendedName>
</protein>
<keyword evidence="1" id="KW-0812">Transmembrane</keyword>
<keyword evidence="1" id="KW-1133">Transmembrane helix</keyword>
<dbReference type="EMBL" id="QMFZ01000010">
    <property type="protein sequence ID" value="RBB39512.1"/>
    <property type="molecule type" value="Genomic_DNA"/>
</dbReference>
<evidence type="ECO:0008006" key="4">
    <source>
        <dbReference type="Google" id="ProtNLM"/>
    </source>
</evidence>
<organism evidence="2 3">
    <name type="scientific">Burkholderia reimsis</name>
    <dbReference type="NCBI Taxonomy" id="2234132"/>
    <lineage>
        <taxon>Bacteria</taxon>
        <taxon>Pseudomonadati</taxon>
        <taxon>Pseudomonadota</taxon>
        <taxon>Betaproteobacteria</taxon>
        <taxon>Burkholderiales</taxon>
        <taxon>Burkholderiaceae</taxon>
        <taxon>Burkholderia</taxon>
    </lineage>
</organism>
<proteinExistence type="predicted"/>
<dbReference type="AlphaFoldDB" id="A0A365QVZ7"/>
<comment type="caution">
    <text evidence="2">The sequence shown here is derived from an EMBL/GenBank/DDBJ whole genome shotgun (WGS) entry which is preliminary data.</text>
</comment>
<keyword evidence="1" id="KW-0472">Membrane</keyword>
<gene>
    <name evidence="2" type="ORF">DPV79_14600</name>
</gene>